<dbReference type="Gene3D" id="3.40.50.300">
    <property type="entry name" value="P-loop containing nucleotide triphosphate hydrolases"/>
    <property type="match status" value="1"/>
</dbReference>
<dbReference type="InterPro" id="IPR056884">
    <property type="entry name" value="NPHP3-like_N"/>
</dbReference>
<dbReference type="SUPFAM" id="SSF52540">
    <property type="entry name" value="P-loop containing nucleoside triphosphate hydrolases"/>
    <property type="match status" value="1"/>
</dbReference>
<dbReference type="InterPro" id="IPR027417">
    <property type="entry name" value="P-loop_NTPase"/>
</dbReference>
<sequence>MDILLGLRASSSIVQLIKTTAQVIEYVNDVKNAPTERAQLARHASSLLALLNDLRYRVEEAKSSPEPWLLSHRKLDVEQGPLDQLRDQMERLATKLKPSTRHLKTMRKALTWTLDKNEIEAVLTQIERVKALVTLALQNDQFKLTLAMKQDVMDVKEDLRTAIGESIAERQDVKLERESGSSLTLDSRIAGAGKTTLASMVVDWLESKHRGTNVAVIYIYCNYKEEQIQTPRNMIGSLLKQLIQRRAVLPDHVRGLYKKNLQTTTHLGLDELTRALVQEMTAFSSVFVVIDALDECPERGNTRARLLTEVQKLPQNARILITSRYSSKIEGKFENVLRIDIRETDDDVKRYVEARIEKETSLAKHVRPIPALMEDMTKTVIQNSQGMFLLAQLHMDSLGKKLTRREIRAALGSLPKELDETYDQAMLRIQNQDEGQAALAHRVL</sequence>
<accession>A0A439CX06</accession>
<proteinExistence type="predicted"/>
<organism evidence="3 4">
    <name type="scientific">Xylaria grammica</name>
    <dbReference type="NCBI Taxonomy" id="363999"/>
    <lineage>
        <taxon>Eukaryota</taxon>
        <taxon>Fungi</taxon>
        <taxon>Dikarya</taxon>
        <taxon>Ascomycota</taxon>
        <taxon>Pezizomycotina</taxon>
        <taxon>Sordariomycetes</taxon>
        <taxon>Xylariomycetidae</taxon>
        <taxon>Xylariales</taxon>
        <taxon>Xylariaceae</taxon>
        <taxon>Xylaria</taxon>
    </lineage>
</organism>
<evidence type="ECO:0000313" key="4">
    <source>
        <dbReference type="Proteomes" id="UP000286045"/>
    </source>
</evidence>
<evidence type="ECO:0000256" key="1">
    <source>
        <dbReference type="ARBA" id="ARBA00022737"/>
    </source>
</evidence>
<keyword evidence="4" id="KW-1185">Reference proteome</keyword>
<evidence type="ECO:0000259" key="2">
    <source>
        <dbReference type="Pfam" id="PF24883"/>
    </source>
</evidence>
<protein>
    <recommendedName>
        <fullName evidence="2">Nephrocystin 3-like N-terminal domain-containing protein</fullName>
    </recommendedName>
</protein>
<dbReference type="Pfam" id="PF24883">
    <property type="entry name" value="NPHP3_N"/>
    <property type="match status" value="1"/>
</dbReference>
<dbReference type="AlphaFoldDB" id="A0A439CX06"/>
<dbReference type="STRING" id="363999.A0A439CX06"/>
<name>A0A439CX06_9PEZI</name>
<evidence type="ECO:0000313" key="3">
    <source>
        <dbReference type="EMBL" id="RWA06648.1"/>
    </source>
</evidence>
<dbReference type="Proteomes" id="UP000286045">
    <property type="component" value="Unassembled WGS sequence"/>
</dbReference>
<gene>
    <name evidence="3" type="ORF">EKO27_g8459</name>
</gene>
<keyword evidence="1" id="KW-0677">Repeat</keyword>
<reference evidence="3 4" key="1">
    <citation type="submission" date="2018-12" db="EMBL/GenBank/DDBJ databases">
        <title>Draft genome sequence of Xylaria grammica IHI A82.</title>
        <authorList>
            <person name="Buettner E."/>
            <person name="Kellner H."/>
        </authorList>
    </citation>
    <scope>NUCLEOTIDE SEQUENCE [LARGE SCALE GENOMIC DNA]</scope>
    <source>
        <strain evidence="3 4">IHI A82</strain>
    </source>
</reference>
<feature type="domain" description="Nephrocystin 3-like N-terminal" evidence="2">
    <location>
        <begin position="176"/>
        <end position="324"/>
    </location>
</feature>
<comment type="caution">
    <text evidence="3">The sequence shown here is derived from an EMBL/GenBank/DDBJ whole genome shotgun (WGS) entry which is preliminary data.</text>
</comment>
<dbReference type="PANTHER" id="PTHR10039">
    <property type="entry name" value="AMELOGENIN"/>
    <property type="match status" value="1"/>
</dbReference>
<dbReference type="EMBL" id="RYZI01000320">
    <property type="protein sequence ID" value="RWA06648.1"/>
    <property type="molecule type" value="Genomic_DNA"/>
</dbReference>
<dbReference type="PANTHER" id="PTHR10039:SF15">
    <property type="entry name" value="NACHT DOMAIN-CONTAINING PROTEIN"/>
    <property type="match status" value="1"/>
</dbReference>